<dbReference type="Proteomes" id="UP000887159">
    <property type="component" value="Unassembled WGS sequence"/>
</dbReference>
<dbReference type="PROSITE" id="PS51257">
    <property type="entry name" value="PROKAR_LIPOPROTEIN"/>
    <property type="match status" value="1"/>
</dbReference>
<name>A0A8X6SNH2_TRICX</name>
<proteinExistence type="predicted"/>
<protein>
    <submittedName>
        <fullName evidence="1">Uncharacterized protein</fullName>
    </submittedName>
</protein>
<evidence type="ECO:0000313" key="2">
    <source>
        <dbReference type="Proteomes" id="UP000887159"/>
    </source>
</evidence>
<dbReference type="EMBL" id="BMAU01021343">
    <property type="protein sequence ID" value="GFY17012.1"/>
    <property type="molecule type" value="Genomic_DNA"/>
</dbReference>
<dbReference type="AlphaFoldDB" id="A0A8X6SNH2"/>
<keyword evidence="2" id="KW-1185">Reference proteome</keyword>
<gene>
    <name evidence="1" type="ORF">TNCV_1087891</name>
</gene>
<reference evidence="1" key="1">
    <citation type="submission" date="2020-08" db="EMBL/GenBank/DDBJ databases">
        <title>Multicomponent nature underlies the extraordinary mechanical properties of spider dragline silk.</title>
        <authorList>
            <person name="Kono N."/>
            <person name="Nakamura H."/>
            <person name="Mori M."/>
            <person name="Yoshida Y."/>
            <person name="Ohtoshi R."/>
            <person name="Malay A.D."/>
            <person name="Moran D.A.P."/>
            <person name="Tomita M."/>
            <person name="Numata K."/>
            <person name="Arakawa K."/>
        </authorList>
    </citation>
    <scope>NUCLEOTIDE SEQUENCE</scope>
</reference>
<evidence type="ECO:0000313" key="1">
    <source>
        <dbReference type="EMBL" id="GFY17012.1"/>
    </source>
</evidence>
<comment type="caution">
    <text evidence="1">The sequence shown here is derived from an EMBL/GenBank/DDBJ whole genome shotgun (WGS) entry which is preliminary data.</text>
</comment>
<organism evidence="1 2">
    <name type="scientific">Trichonephila clavipes</name>
    <name type="common">Golden silk orbweaver</name>
    <name type="synonym">Nephila clavipes</name>
    <dbReference type="NCBI Taxonomy" id="2585209"/>
    <lineage>
        <taxon>Eukaryota</taxon>
        <taxon>Metazoa</taxon>
        <taxon>Ecdysozoa</taxon>
        <taxon>Arthropoda</taxon>
        <taxon>Chelicerata</taxon>
        <taxon>Arachnida</taxon>
        <taxon>Araneae</taxon>
        <taxon>Araneomorphae</taxon>
        <taxon>Entelegynae</taxon>
        <taxon>Araneoidea</taxon>
        <taxon>Nephilidae</taxon>
        <taxon>Trichonephila</taxon>
    </lineage>
</organism>
<sequence>MQKIDSGPVVCHTAFGFCNVVFGAACKHRILRPAYGNNSSTRGFLPVSIAENEIEGSLFCGFRRGDQKCEKATEGYLKKWIPGMFCVNNYTNTGTSV</sequence>
<accession>A0A8X6SNH2</accession>